<keyword evidence="2" id="KW-1185">Reference proteome</keyword>
<evidence type="ECO:0000313" key="1">
    <source>
        <dbReference type="EMBL" id="MCI25372.1"/>
    </source>
</evidence>
<name>A0A392QND2_9FABA</name>
<accession>A0A392QND2</accession>
<reference evidence="1 2" key="1">
    <citation type="journal article" date="2018" name="Front. Plant Sci.">
        <title>Red Clover (Trifolium pratense) and Zigzag Clover (T. medium) - A Picture of Genomic Similarities and Differences.</title>
        <authorList>
            <person name="Dluhosova J."/>
            <person name="Istvanek J."/>
            <person name="Nedelnik J."/>
            <person name="Repkova J."/>
        </authorList>
    </citation>
    <scope>NUCLEOTIDE SEQUENCE [LARGE SCALE GENOMIC DNA]</scope>
    <source>
        <strain evidence="2">cv. 10/8</strain>
        <tissue evidence="1">Leaf</tissue>
    </source>
</reference>
<proteinExistence type="predicted"/>
<sequence length="24" mass="2590">GSLKGAEEECYFEARIGGGMWKNG</sequence>
<dbReference type="EMBL" id="LXQA010146864">
    <property type="protein sequence ID" value="MCI25372.1"/>
    <property type="molecule type" value="Genomic_DNA"/>
</dbReference>
<protein>
    <submittedName>
        <fullName evidence="1">Uncharacterized protein</fullName>
    </submittedName>
</protein>
<evidence type="ECO:0000313" key="2">
    <source>
        <dbReference type="Proteomes" id="UP000265520"/>
    </source>
</evidence>
<dbReference type="Proteomes" id="UP000265520">
    <property type="component" value="Unassembled WGS sequence"/>
</dbReference>
<dbReference type="AlphaFoldDB" id="A0A392QND2"/>
<feature type="non-terminal residue" evidence="1">
    <location>
        <position position="1"/>
    </location>
</feature>
<comment type="caution">
    <text evidence="1">The sequence shown here is derived from an EMBL/GenBank/DDBJ whole genome shotgun (WGS) entry which is preliminary data.</text>
</comment>
<organism evidence="1 2">
    <name type="scientific">Trifolium medium</name>
    <dbReference type="NCBI Taxonomy" id="97028"/>
    <lineage>
        <taxon>Eukaryota</taxon>
        <taxon>Viridiplantae</taxon>
        <taxon>Streptophyta</taxon>
        <taxon>Embryophyta</taxon>
        <taxon>Tracheophyta</taxon>
        <taxon>Spermatophyta</taxon>
        <taxon>Magnoliopsida</taxon>
        <taxon>eudicotyledons</taxon>
        <taxon>Gunneridae</taxon>
        <taxon>Pentapetalae</taxon>
        <taxon>rosids</taxon>
        <taxon>fabids</taxon>
        <taxon>Fabales</taxon>
        <taxon>Fabaceae</taxon>
        <taxon>Papilionoideae</taxon>
        <taxon>50 kb inversion clade</taxon>
        <taxon>NPAAA clade</taxon>
        <taxon>Hologalegina</taxon>
        <taxon>IRL clade</taxon>
        <taxon>Trifolieae</taxon>
        <taxon>Trifolium</taxon>
    </lineage>
</organism>